<comment type="caution">
    <text evidence="2">The sequence shown here is derived from an EMBL/GenBank/DDBJ whole genome shotgun (WGS) entry which is preliminary data.</text>
</comment>
<accession>A0ABW1YNZ3</accession>
<proteinExistence type="predicted"/>
<evidence type="ECO:0000256" key="1">
    <source>
        <dbReference type="SAM" id="Phobius"/>
    </source>
</evidence>
<feature type="transmembrane region" description="Helical" evidence="1">
    <location>
        <begin position="33"/>
        <end position="54"/>
    </location>
</feature>
<keyword evidence="1" id="KW-1133">Transmembrane helix</keyword>
<evidence type="ECO:0000313" key="2">
    <source>
        <dbReference type="EMBL" id="MFC6633810.1"/>
    </source>
</evidence>
<keyword evidence="3" id="KW-1185">Reference proteome</keyword>
<organism evidence="2 3">
    <name type="scientific">Microbulbifer taiwanensis</name>
    <dbReference type="NCBI Taxonomy" id="986746"/>
    <lineage>
        <taxon>Bacteria</taxon>
        <taxon>Pseudomonadati</taxon>
        <taxon>Pseudomonadota</taxon>
        <taxon>Gammaproteobacteria</taxon>
        <taxon>Cellvibrionales</taxon>
        <taxon>Microbulbiferaceae</taxon>
        <taxon>Microbulbifer</taxon>
    </lineage>
</organism>
<evidence type="ECO:0008006" key="4">
    <source>
        <dbReference type="Google" id="ProtNLM"/>
    </source>
</evidence>
<keyword evidence="1" id="KW-0812">Transmembrane</keyword>
<dbReference type="EMBL" id="JBHSVR010000001">
    <property type="protein sequence ID" value="MFC6633810.1"/>
    <property type="molecule type" value="Genomic_DNA"/>
</dbReference>
<evidence type="ECO:0000313" key="3">
    <source>
        <dbReference type="Proteomes" id="UP001596425"/>
    </source>
</evidence>
<name>A0ABW1YNZ3_9GAMM</name>
<sequence length="97" mass="10639">MTITALAIAAISTITFYAGMALARRIRSKLYTALLRVGALLFSFLLCALIPAALDADLRVAELAGRYYFFLMLGGAFVYKLLLVRFIPLPQEHVGAQ</sequence>
<dbReference type="RefSeq" id="WP_193190664.1">
    <property type="nucleotide sequence ID" value="NZ_JACZFR010000014.1"/>
</dbReference>
<gene>
    <name evidence="2" type="ORF">ACFQBM_10975</name>
</gene>
<dbReference type="Proteomes" id="UP001596425">
    <property type="component" value="Unassembled WGS sequence"/>
</dbReference>
<protein>
    <recommendedName>
        <fullName evidence="4">EamA domain-containing protein</fullName>
    </recommendedName>
</protein>
<keyword evidence="1" id="KW-0472">Membrane</keyword>
<reference evidence="3" key="1">
    <citation type="journal article" date="2019" name="Int. J. Syst. Evol. Microbiol.">
        <title>The Global Catalogue of Microorganisms (GCM) 10K type strain sequencing project: providing services to taxonomists for standard genome sequencing and annotation.</title>
        <authorList>
            <consortium name="The Broad Institute Genomics Platform"/>
            <consortium name="The Broad Institute Genome Sequencing Center for Infectious Disease"/>
            <person name="Wu L."/>
            <person name="Ma J."/>
        </authorList>
    </citation>
    <scope>NUCLEOTIDE SEQUENCE [LARGE SCALE GENOMIC DNA]</scope>
    <source>
        <strain evidence="3">CGMCC 1.13718</strain>
    </source>
</reference>
<feature type="transmembrane region" description="Helical" evidence="1">
    <location>
        <begin position="66"/>
        <end position="87"/>
    </location>
</feature>